<proteinExistence type="predicted"/>
<accession>A0A132NK56</accession>
<protein>
    <recommendedName>
        <fullName evidence="3">DUF2461 family protein</fullName>
    </recommendedName>
</protein>
<comment type="caution">
    <text evidence="1">The sequence shown here is derived from an EMBL/GenBank/DDBJ whole genome shotgun (WGS) entry which is preliminary data.</text>
</comment>
<feature type="non-terminal residue" evidence="1">
    <location>
        <position position="1"/>
    </location>
</feature>
<evidence type="ECO:0000313" key="1">
    <source>
        <dbReference type="EMBL" id="KWX10434.1"/>
    </source>
</evidence>
<evidence type="ECO:0000313" key="2">
    <source>
        <dbReference type="Proteomes" id="UP000070598"/>
    </source>
</evidence>
<evidence type="ECO:0008006" key="3">
    <source>
        <dbReference type="Google" id="ProtNLM"/>
    </source>
</evidence>
<dbReference type="PATRIC" id="fig|1469144.9.peg.4898"/>
<reference evidence="2" key="1">
    <citation type="submission" date="2015-02" db="EMBL/GenBank/DDBJ databases">
        <title>Physiological reanalysis, assessment of diazotrophy, and genome sequences of multiple isolates of Streptomyces thermoautotrophicus.</title>
        <authorList>
            <person name="MacKellar D.C."/>
            <person name="Lieber L."/>
            <person name="Norman J."/>
            <person name="Bolger A."/>
            <person name="Tobin C."/>
            <person name="Murray J.W."/>
            <person name="Friesen M."/>
            <person name="Prell J."/>
        </authorList>
    </citation>
    <scope>NUCLEOTIDE SEQUENCE [LARGE SCALE GENOMIC DNA]</scope>
    <source>
        <strain evidence="2">UBT1</strain>
    </source>
</reference>
<dbReference type="AlphaFoldDB" id="A0A132NK56"/>
<sequence length="104" mass="12102">TRMREAIDAEDTGKELEHLLGQLRDAGFELVGDTLKTRPRGYAADHPRIDLLRYESLRVERGHERADWMHTPEVFDRVRDAWRAVRPLNEWFGTHVGPPGEPCR</sequence>
<dbReference type="EMBL" id="JYIK01000480">
    <property type="protein sequence ID" value="KWX10434.1"/>
    <property type="molecule type" value="Genomic_DNA"/>
</dbReference>
<dbReference type="Pfam" id="PF09365">
    <property type="entry name" value="DUF2461"/>
    <property type="match status" value="1"/>
</dbReference>
<dbReference type="RefSeq" id="WP_158013397.1">
    <property type="nucleotide sequence ID" value="NZ_JYIK01000480.1"/>
</dbReference>
<gene>
    <name evidence="1" type="ORF">TR74_03640</name>
</gene>
<dbReference type="Proteomes" id="UP000070598">
    <property type="component" value="Unassembled WGS sequence"/>
</dbReference>
<dbReference type="InterPro" id="IPR012808">
    <property type="entry name" value="CHP02453"/>
</dbReference>
<organism evidence="1 2">
    <name type="scientific">Carbonactinospora thermoautotrophica</name>
    <dbReference type="NCBI Taxonomy" id="1469144"/>
    <lineage>
        <taxon>Bacteria</taxon>
        <taxon>Bacillati</taxon>
        <taxon>Actinomycetota</taxon>
        <taxon>Actinomycetes</taxon>
        <taxon>Kitasatosporales</taxon>
        <taxon>Carbonactinosporaceae</taxon>
        <taxon>Carbonactinospora</taxon>
    </lineage>
</organism>
<name>A0A132NK56_9ACTN</name>